<gene>
    <name evidence="1" type="ORF">FOVG_09975</name>
</gene>
<reference evidence="1" key="1">
    <citation type="submission" date="2011-10" db="EMBL/GenBank/DDBJ databases">
        <title>The Genome Sequence of Fusarium oxysporum HDV247.</title>
        <authorList>
            <consortium name="The Broad Institute Genome Sequencing Platform"/>
            <person name="Ma L.-J."/>
            <person name="Gale L.R."/>
            <person name="Schwartz D.C."/>
            <person name="Zhou S."/>
            <person name="Corby-Kistler H."/>
            <person name="Young S.K."/>
            <person name="Zeng Q."/>
            <person name="Gargeya S."/>
            <person name="Fitzgerald M."/>
            <person name="Haas B."/>
            <person name="Abouelleil A."/>
            <person name="Alvarado L."/>
            <person name="Arachchi H.M."/>
            <person name="Berlin A."/>
            <person name="Brown A."/>
            <person name="Chapman S.B."/>
            <person name="Chen Z."/>
            <person name="Dunbar C."/>
            <person name="Freedman E."/>
            <person name="Gearin G."/>
            <person name="Goldberg J."/>
            <person name="Griggs A."/>
            <person name="Gujja S."/>
            <person name="Heiman D."/>
            <person name="Howarth C."/>
            <person name="Larson L."/>
            <person name="Lui A."/>
            <person name="MacDonald P.J.P."/>
            <person name="Montmayeur A."/>
            <person name="Murphy C."/>
            <person name="Neiman D."/>
            <person name="Pearson M."/>
            <person name="Priest M."/>
            <person name="Roberts A."/>
            <person name="Saif S."/>
            <person name="Shea T."/>
            <person name="Shenoy N."/>
            <person name="Sisk P."/>
            <person name="Stolte C."/>
            <person name="Sykes S."/>
            <person name="Wortman J."/>
            <person name="Nusbaum C."/>
            <person name="Birren B."/>
        </authorList>
    </citation>
    <scope>NUCLEOTIDE SEQUENCE [LARGE SCALE GENOMIC DNA]</scope>
    <source>
        <strain evidence="1">HDV247</strain>
    </source>
</reference>
<accession>W9PP25</accession>
<dbReference type="HOGENOM" id="CLU_090052_0_0_1"/>
<dbReference type="OrthoDB" id="5101242at2759"/>
<protein>
    <submittedName>
        <fullName evidence="1">Uncharacterized protein</fullName>
    </submittedName>
</protein>
<dbReference type="EMBL" id="JH650973">
    <property type="protein sequence ID" value="EXA41500.1"/>
    <property type="molecule type" value="Genomic_DNA"/>
</dbReference>
<organism evidence="1">
    <name type="scientific">Fusarium oxysporum f. sp. pisi HDV247</name>
    <dbReference type="NCBI Taxonomy" id="1080344"/>
    <lineage>
        <taxon>Eukaryota</taxon>
        <taxon>Fungi</taxon>
        <taxon>Dikarya</taxon>
        <taxon>Ascomycota</taxon>
        <taxon>Pezizomycotina</taxon>
        <taxon>Sordariomycetes</taxon>
        <taxon>Hypocreomycetidae</taxon>
        <taxon>Hypocreales</taxon>
        <taxon>Nectriaceae</taxon>
        <taxon>Fusarium</taxon>
        <taxon>Fusarium oxysporum species complex</taxon>
    </lineage>
</organism>
<name>W9PP25_FUSOX</name>
<reference evidence="1" key="2">
    <citation type="submission" date="2012-05" db="EMBL/GenBank/DDBJ databases">
        <title>Annotation of the Genome Sequence of Fusarium oxysporum HDV247.</title>
        <authorList>
            <consortium name="The Broad Institute Genomics Platform"/>
            <person name="Ma L.-J."/>
            <person name="Corby-Kistler H."/>
            <person name="Broz K."/>
            <person name="Gale L.R."/>
            <person name="Jonkers W."/>
            <person name="O'Donnell K."/>
            <person name="Ploetz R."/>
            <person name="Steinberg C."/>
            <person name="Schwartz D.C."/>
            <person name="VanEtten H."/>
            <person name="Zhou S."/>
            <person name="Young S.K."/>
            <person name="Zeng Q."/>
            <person name="Gargeya S."/>
            <person name="Fitzgerald M."/>
            <person name="Abouelleil A."/>
            <person name="Alvarado L."/>
            <person name="Chapman S.B."/>
            <person name="Gainer-Dewar J."/>
            <person name="Goldberg J."/>
            <person name="Griggs A."/>
            <person name="Gujja S."/>
            <person name="Hansen M."/>
            <person name="Howarth C."/>
            <person name="Imamovic A."/>
            <person name="Ireland A."/>
            <person name="Larimer J."/>
            <person name="McCowan C."/>
            <person name="Murphy C."/>
            <person name="Pearson M."/>
            <person name="Poon T.W."/>
            <person name="Priest M."/>
            <person name="Roberts A."/>
            <person name="Saif S."/>
            <person name="Shea T."/>
            <person name="Sykes S."/>
            <person name="Wortman J."/>
            <person name="Nusbaum C."/>
            <person name="Birren B."/>
        </authorList>
    </citation>
    <scope>NUCLEOTIDE SEQUENCE</scope>
    <source>
        <strain evidence="1">HDV247</strain>
    </source>
</reference>
<sequence>MSTICMQQDLEVRPTRSGLESLYWTLEKAIDPPGLSDYDPVVRDLLGTWHEGTLALAQMLFAGRQRDRDSDSVVAASHSGLCFCLNTLTEITSDPQRACIVTVVPGKIEWNNFMYDMVRDQASEKWIAPKGAGYDAVSMTTVTEYDDLIDSSTPGLTAELIIQELFPESTSLSVIYRVSAAAFPGRQFSLGAYEIWQKLNNAFTAASCEGKTCDSLNGFQSILVKGEGLLPTSGWQMKRLPITRVLSAKDVSVWVALSQSYLPRIGIYDL</sequence>
<dbReference type="AlphaFoldDB" id="W9PP25"/>
<evidence type="ECO:0000313" key="1">
    <source>
        <dbReference type="EMBL" id="EXA41500.1"/>
    </source>
</evidence>
<dbReference type="Proteomes" id="UP000030751">
    <property type="component" value="Unassembled WGS sequence"/>
</dbReference>
<proteinExistence type="predicted"/>